<dbReference type="InterPro" id="IPR000436">
    <property type="entry name" value="Sushi_SCR_CCP_dom"/>
</dbReference>
<dbReference type="Pfam" id="PF00084">
    <property type="entry name" value="Sushi"/>
    <property type="match status" value="2"/>
</dbReference>
<feature type="chain" id="PRO_5034304795" evidence="8">
    <location>
        <begin position="17"/>
        <end position="306"/>
    </location>
</feature>
<accession>A0A8B8A5Z9</accession>
<protein>
    <submittedName>
        <fullName evidence="12">Neurogenic locus notch homolog protein 1-like isoform X2</fullName>
    </submittedName>
</protein>
<dbReference type="SMART" id="SM00179">
    <property type="entry name" value="EGF_CA"/>
    <property type="match status" value="2"/>
</dbReference>
<dbReference type="Pfam" id="PF12661">
    <property type="entry name" value="hEGF"/>
    <property type="match status" value="1"/>
</dbReference>
<keyword evidence="11" id="KW-1185">Reference proteome</keyword>
<evidence type="ECO:0000256" key="5">
    <source>
        <dbReference type="ARBA" id="ARBA00023180"/>
    </source>
</evidence>
<dbReference type="Gene3D" id="2.20.100.10">
    <property type="entry name" value="Thrombospondin type-1 (TSP1) repeat"/>
    <property type="match status" value="1"/>
</dbReference>
<dbReference type="Proteomes" id="UP000694844">
    <property type="component" value="Chromosome 6"/>
</dbReference>
<dbReference type="InterPro" id="IPR001881">
    <property type="entry name" value="EGF-like_Ca-bd_dom"/>
</dbReference>
<dbReference type="SUPFAM" id="SSF82895">
    <property type="entry name" value="TSP-1 type 1 repeat"/>
    <property type="match status" value="1"/>
</dbReference>
<evidence type="ECO:0000256" key="8">
    <source>
        <dbReference type="SAM" id="SignalP"/>
    </source>
</evidence>
<dbReference type="FunFam" id="2.10.25.10:FF:000143">
    <property type="entry name" value="Protein crumbs 1"/>
    <property type="match status" value="1"/>
</dbReference>
<feature type="domain" description="EGF-like" evidence="9">
    <location>
        <begin position="262"/>
        <end position="297"/>
    </location>
</feature>
<dbReference type="PROSITE" id="PS50026">
    <property type="entry name" value="EGF_3"/>
    <property type="match status" value="2"/>
</dbReference>
<dbReference type="PROSITE" id="PS50092">
    <property type="entry name" value="TSP1"/>
    <property type="match status" value="1"/>
</dbReference>
<evidence type="ECO:0000259" key="9">
    <source>
        <dbReference type="PROSITE" id="PS50026"/>
    </source>
</evidence>
<keyword evidence="5" id="KW-0325">Glycoprotein</keyword>
<feature type="domain" description="Sushi" evidence="10">
    <location>
        <begin position="205"/>
        <end position="263"/>
    </location>
</feature>
<comment type="caution">
    <text evidence="6">Lacks conserved residue(s) required for the propagation of feature annotation.</text>
</comment>
<dbReference type="GO" id="GO:0007219">
    <property type="term" value="P:Notch signaling pathway"/>
    <property type="evidence" value="ECO:0007669"/>
    <property type="project" value="TreeGrafter"/>
</dbReference>
<feature type="disulfide bond" evidence="6">
    <location>
        <begin position="192"/>
        <end position="201"/>
    </location>
</feature>
<feature type="domain" description="Sushi" evidence="10">
    <location>
        <begin position="108"/>
        <end position="166"/>
    </location>
</feature>
<keyword evidence="3" id="KW-0677">Repeat</keyword>
<keyword evidence="1 6" id="KW-0245">EGF-like domain</keyword>
<gene>
    <name evidence="12" type="primary">LOC111099566</name>
</gene>
<dbReference type="GO" id="GO:0005112">
    <property type="term" value="F:Notch binding"/>
    <property type="evidence" value="ECO:0007669"/>
    <property type="project" value="TreeGrafter"/>
</dbReference>
<sequence length="306" mass="34168">MIAKFFILTLWHLSDAGISPTWHLCDCHWEQWTQWSQCSASCGGGKRYRTREVWHKNIPECMGFDKCASSDMGFYISTCNTICYNGSPSGGLCSCQIGWHGKCCNRQIDCGNPGVLIHGYLEGASFTYNSHITYHCNRNYNLTRGTETSKCLVSGKWSGKKPICVPVSFCESSLCMNNGRCVDRIGYYNCICTEGFSGSNCEKEINCGNPGFLRHGSIQGNSYTYNSEIVHYCDQFYNLTGGNKIRICRSNEKWSGVKPRCAYSCQSNPCLNQGVCINILDDYSCLCTEGFNGSTCEIGTCFYICT</sequence>
<dbReference type="FunFam" id="2.10.25.10:FF:000321">
    <property type="entry name" value="Protein delta homolog 1"/>
    <property type="match status" value="1"/>
</dbReference>
<proteinExistence type="predicted"/>
<dbReference type="PROSITE" id="PS01186">
    <property type="entry name" value="EGF_2"/>
    <property type="match status" value="2"/>
</dbReference>
<feature type="domain" description="EGF-like" evidence="9">
    <location>
        <begin position="166"/>
        <end position="202"/>
    </location>
</feature>
<name>A0A8B8A5Z9_CRAVI</name>
<dbReference type="PROSITE" id="PS00010">
    <property type="entry name" value="ASX_HYDROXYL"/>
    <property type="match status" value="2"/>
</dbReference>
<dbReference type="InterPro" id="IPR000742">
    <property type="entry name" value="EGF"/>
</dbReference>
<keyword evidence="2 8" id="KW-0732">Signal</keyword>
<dbReference type="Gene3D" id="2.10.70.10">
    <property type="entry name" value="Complement Module, domain 1"/>
    <property type="match status" value="2"/>
</dbReference>
<dbReference type="SMART" id="SM00209">
    <property type="entry name" value="TSP1"/>
    <property type="match status" value="1"/>
</dbReference>
<feature type="signal peptide" evidence="8">
    <location>
        <begin position="1"/>
        <end position="16"/>
    </location>
</feature>
<dbReference type="SUPFAM" id="SSF57535">
    <property type="entry name" value="Complement control module/SCR domain"/>
    <property type="match status" value="2"/>
</dbReference>
<evidence type="ECO:0000259" key="10">
    <source>
        <dbReference type="PROSITE" id="PS50923"/>
    </source>
</evidence>
<dbReference type="PROSITE" id="PS50923">
    <property type="entry name" value="SUSHI"/>
    <property type="match status" value="2"/>
</dbReference>
<keyword evidence="7" id="KW-0768">Sushi</keyword>
<dbReference type="SUPFAM" id="SSF57196">
    <property type="entry name" value="EGF/Laminin"/>
    <property type="match status" value="2"/>
</dbReference>
<feature type="disulfide bond" evidence="6">
    <location>
        <begin position="287"/>
        <end position="296"/>
    </location>
</feature>
<organism evidence="11 12">
    <name type="scientific">Crassostrea virginica</name>
    <name type="common">Eastern oyster</name>
    <dbReference type="NCBI Taxonomy" id="6565"/>
    <lineage>
        <taxon>Eukaryota</taxon>
        <taxon>Metazoa</taxon>
        <taxon>Spiralia</taxon>
        <taxon>Lophotrochozoa</taxon>
        <taxon>Mollusca</taxon>
        <taxon>Bivalvia</taxon>
        <taxon>Autobranchia</taxon>
        <taxon>Pteriomorphia</taxon>
        <taxon>Ostreida</taxon>
        <taxon>Ostreoidea</taxon>
        <taxon>Ostreidae</taxon>
        <taxon>Crassostrea</taxon>
    </lineage>
</organism>
<evidence type="ECO:0000256" key="1">
    <source>
        <dbReference type="ARBA" id="ARBA00022536"/>
    </source>
</evidence>
<dbReference type="OrthoDB" id="8962045at2759"/>
<evidence type="ECO:0000256" key="7">
    <source>
        <dbReference type="PROSITE-ProRule" id="PRU00302"/>
    </source>
</evidence>
<evidence type="ECO:0000313" key="11">
    <source>
        <dbReference type="Proteomes" id="UP000694844"/>
    </source>
</evidence>
<dbReference type="Pfam" id="PF00008">
    <property type="entry name" value="EGF"/>
    <property type="match status" value="1"/>
</dbReference>
<reference evidence="12" key="1">
    <citation type="submission" date="2025-08" db="UniProtKB">
        <authorList>
            <consortium name="RefSeq"/>
        </authorList>
    </citation>
    <scope>IDENTIFICATION</scope>
    <source>
        <tissue evidence="12">Whole sample</tissue>
    </source>
</reference>
<evidence type="ECO:0000313" key="12">
    <source>
        <dbReference type="RefSeq" id="XP_022286590.1"/>
    </source>
</evidence>
<dbReference type="GO" id="GO:0005509">
    <property type="term" value="F:calcium ion binding"/>
    <property type="evidence" value="ECO:0007669"/>
    <property type="project" value="InterPro"/>
</dbReference>
<dbReference type="GeneID" id="111099566"/>
<keyword evidence="4 6" id="KW-1015">Disulfide bond</keyword>
<dbReference type="CDD" id="cd00033">
    <property type="entry name" value="CCP"/>
    <property type="match status" value="2"/>
</dbReference>
<dbReference type="PROSITE" id="PS00022">
    <property type="entry name" value="EGF_1"/>
    <property type="match status" value="2"/>
</dbReference>
<dbReference type="InterPro" id="IPR000152">
    <property type="entry name" value="EGF-type_Asp/Asn_hydroxyl_site"/>
</dbReference>
<dbReference type="CDD" id="cd00054">
    <property type="entry name" value="EGF_CA"/>
    <property type="match status" value="2"/>
</dbReference>
<evidence type="ECO:0000256" key="2">
    <source>
        <dbReference type="ARBA" id="ARBA00022729"/>
    </source>
</evidence>
<dbReference type="SMART" id="SM00032">
    <property type="entry name" value="CCP"/>
    <property type="match status" value="2"/>
</dbReference>
<dbReference type="InterPro" id="IPR036383">
    <property type="entry name" value="TSP1_rpt_sf"/>
</dbReference>
<evidence type="ECO:0000256" key="3">
    <source>
        <dbReference type="ARBA" id="ARBA00022737"/>
    </source>
</evidence>
<dbReference type="InterPro" id="IPR000884">
    <property type="entry name" value="TSP1_rpt"/>
</dbReference>
<dbReference type="InterPro" id="IPR013032">
    <property type="entry name" value="EGF-like_CS"/>
</dbReference>
<dbReference type="Pfam" id="PF00090">
    <property type="entry name" value="TSP_1"/>
    <property type="match status" value="1"/>
</dbReference>
<dbReference type="InterPro" id="IPR035976">
    <property type="entry name" value="Sushi/SCR/CCP_sf"/>
</dbReference>
<dbReference type="PANTHER" id="PTHR12916">
    <property type="entry name" value="CYTOCHROME C OXIDASE POLYPEPTIDE VIC-2"/>
    <property type="match status" value="1"/>
</dbReference>
<dbReference type="SMART" id="SM00181">
    <property type="entry name" value="EGF"/>
    <property type="match status" value="2"/>
</dbReference>
<dbReference type="RefSeq" id="XP_022286590.1">
    <property type="nucleotide sequence ID" value="XM_022430882.1"/>
</dbReference>
<evidence type="ECO:0000256" key="4">
    <source>
        <dbReference type="ARBA" id="ARBA00023157"/>
    </source>
</evidence>
<dbReference type="PANTHER" id="PTHR12916:SF4">
    <property type="entry name" value="UNINFLATABLE, ISOFORM C"/>
    <property type="match status" value="1"/>
</dbReference>
<dbReference type="Gene3D" id="2.10.25.10">
    <property type="entry name" value="Laminin"/>
    <property type="match status" value="2"/>
</dbReference>
<evidence type="ECO:0000256" key="6">
    <source>
        <dbReference type="PROSITE-ProRule" id="PRU00076"/>
    </source>
</evidence>
<dbReference type="AlphaFoldDB" id="A0A8B8A5Z9"/>